<evidence type="ECO:0000313" key="4">
    <source>
        <dbReference type="EMBL" id="OSQ48383.1"/>
    </source>
</evidence>
<dbReference type="InterPro" id="IPR035093">
    <property type="entry name" value="RelE/ParE_toxin_dom_sf"/>
</dbReference>
<proteinExistence type="inferred from homology"/>
<dbReference type="Gene3D" id="3.30.2310.20">
    <property type="entry name" value="RelE-like"/>
    <property type="match status" value="1"/>
</dbReference>
<dbReference type="Proteomes" id="UP000193396">
    <property type="component" value="Unassembled WGS sequence"/>
</dbReference>
<keyword evidence="5" id="KW-1185">Reference proteome</keyword>
<dbReference type="AlphaFoldDB" id="A0A1Y2LCM0"/>
<dbReference type="STRING" id="1293890.TALK_08935"/>
<dbReference type="InterPro" id="IPR007712">
    <property type="entry name" value="RelE/ParE_toxin"/>
</dbReference>
<protein>
    <recommendedName>
        <fullName evidence="3">Toxin</fullName>
    </recommendedName>
</protein>
<gene>
    <name evidence="4" type="ORF">TALK_08935</name>
</gene>
<comment type="similarity">
    <text evidence="1 3">Belongs to the RelE toxin family.</text>
</comment>
<keyword evidence="2" id="KW-1277">Toxin-antitoxin system</keyword>
<dbReference type="InterPro" id="IPR051803">
    <property type="entry name" value="TA_system_RelE-like_toxin"/>
</dbReference>
<dbReference type="Pfam" id="PF05016">
    <property type="entry name" value="ParE_toxin"/>
    <property type="match status" value="1"/>
</dbReference>
<dbReference type="PANTHER" id="PTHR33755:SF9">
    <property type="entry name" value="TOXIN PARE1"/>
    <property type="match status" value="1"/>
</dbReference>
<evidence type="ECO:0000256" key="1">
    <source>
        <dbReference type="ARBA" id="ARBA00006226"/>
    </source>
</evidence>
<dbReference type="PANTHER" id="PTHR33755">
    <property type="entry name" value="TOXIN PARE1-RELATED"/>
    <property type="match status" value="1"/>
</dbReference>
<dbReference type="OrthoDB" id="7173315at2"/>
<reference evidence="4 5" key="1">
    <citation type="submission" date="2014-03" db="EMBL/GenBank/DDBJ databases">
        <title>The draft genome sequence of Thalassospira alkalitolerans JCM 18968.</title>
        <authorList>
            <person name="Lai Q."/>
            <person name="Shao Z."/>
        </authorList>
    </citation>
    <scope>NUCLEOTIDE SEQUENCE [LARGE SCALE GENOMIC DNA]</scope>
    <source>
        <strain evidence="4 5">JCM 18968</strain>
    </source>
</reference>
<accession>A0A1Y2LCM0</accession>
<dbReference type="InterPro" id="IPR028344">
    <property type="entry name" value="ParE1/4"/>
</dbReference>
<name>A0A1Y2LCM0_9PROT</name>
<organism evidence="4 5">
    <name type="scientific">Thalassospira alkalitolerans</name>
    <dbReference type="NCBI Taxonomy" id="1293890"/>
    <lineage>
        <taxon>Bacteria</taxon>
        <taxon>Pseudomonadati</taxon>
        <taxon>Pseudomonadota</taxon>
        <taxon>Alphaproteobacteria</taxon>
        <taxon>Rhodospirillales</taxon>
        <taxon>Thalassospiraceae</taxon>
        <taxon>Thalassospira</taxon>
    </lineage>
</organism>
<comment type="caution">
    <text evidence="4">The sequence shown here is derived from an EMBL/GenBank/DDBJ whole genome shotgun (WGS) entry which is preliminary data.</text>
</comment>
<dbReference type="PIRSF" id="PIRSF029218">
    <property type="entry name" value="ParE"/>
    <property type="match status" value="1"/>
</dbReference>
<sequence length="106" mass="12214">MLSARPTHYLLSPRALDDLDDVWRYTAENWSLDQADTYIDGLVEVFDAIVAMPNIARERPEFSPPVHIHSHQSHLVVYTIKPDQIVILRVLGGQQNWQEILRALEP</sequence>
<dbReference type="EMBL" id="JFKB01000005">
    <property type="protein sequence ID" value="OSQ48383.1"/>
    <property type="molecule type" value="Genomic_DNA"/>
</dbReference>
<evidence type="ECO:0000256" key="3">
    <source>
        <dbReference type="PIRNR" id="PIRNR029218"/>
    </source>
</evidence>
<evidence type="ECO:0000313" key="5">
    <source>
        <dbReference type="Proteomes" id="UP000193396"/>
    </source>
</evidence>
<evidence type="ECO:0000256" key="2">
    <source>
        <dbReference type="ARBA" id="ARBA00022649"/>
    </source>
</evidence>